<organism evidence="2 3">
    <name type="scientific">Dactylosporangium maewongense</name>
    <dbReference type="NCBI Taxonomy" id="634393"/>
    <lineage>
        <taxon>Bacteria</taxon>
        <taxon>Bacillati</taxon>
        <taxon>Actinomycetota</taxon>
        <taxon>Actinomycetes</taxon>
        <taxon>Micromonosporales</taxon>
        <taxon>Micromonosporaceae</taxon>
        <taxon>Dactylosporangium</taxon>
    </lineage>
</organism>
<dbReference type="EMBL" id="BAAAQD010000003">
    <property type="protein sequence ID" value="GAA1506595.1"/>
    <property type="molecule type" value="Genomic_DNA"/>
</dbReference>
<feature type="compositionally biased region" description="Low complexity" evidence="1">
    <location>
        <begin position="44"/>
        <end position="54"/>
    </location>
</feature>
<dbReference type="Proteomes" id="UP001501470">
    <property type="component" value="Unassembled WGS sequence"/>
</dbReference>
<feature type="region of interest" description="Disordered" evidence="1">
    <location>
        <begin position="1"/>
        <end position="60"/>
    </location>
</feature>
<protein>
    <submittedName>
        <fullName evidence="2">Uncharacterized protein</fullName>
    </submittedName>
</protein>
<evidence type="ECO:0000256" key="1">
    <source>
        <dbReference type="SAM" id="MobiDB-lite"/>
    </source>
</evidence>
<proteinExistence type="predicted"/>
<name>A0ABN1ZXD1_9ACTN</name>
<accession>A0ABN1ZXD1</accession>
<evidence type="ECO:0000313" key="2">
    <source>
        <dbReference type="EMBL" id="GAA1506595.1"/>
    </source>
</evidence>
<evidence type="ECO:0000313" key="3">
    <source>
        <dbReference type="Proteomes" id="UP001501470"/>
    </source>
</evidence>
<sequence>MTAGSAADDARTAFPEATRTAPATGGAPRSTVDAGSAGVNPAPRITAHNANANRRTPRRRRLAGATTYMTQTCPAKMKVATWERAP</sequence>
<comment type="caution">
    <text evidence="2">The sequence shown here is derived from an EMBL/GenBank/DDBJ whole genome shotgun (WGS) entry which is preliminary data.</text>
</comment>
<gene>
    <name evidence="2" type="ORF">GCM10009827_020480</name>
</gene>
<feature type="compositionally biased region" description="Low complexity" evidence="1">
    <location>
        <begin position="17"/>
        <end position="29"/>
    </location>
</feature>
<reference evidence="2 3" key="1">
    <citation type="journal article" date="2019" name="Int. J. Syst. Evol. Microbiol.">
        <title>The Global Catalogue of Microorganisms (GCM) 10K type strain sequencing project: providing services to taxonomists for standard genome sequencing and annotation.</title>
        <authorList>
            <consortium name="The Broad Institute Genomics Platform"/>
            <consortium name="The Broad Institute Genome Sequencing Center for Infectious Disease"/>
            <person name="Wu L."/>
            <person name="Ma J."/>
        </authorList>
    </citation>
    <scope>NUCLEOTIDE SEQUENCE [LARGE SCALE GENOMIC DNA]</scope>
    <source>
        <strain evidence="2 3">JCM 15933</strain>
    </source>
</reference>
<keyword evidence="3" id="KW-1185">Reference proteome</keyword>